<proteinExistence type="predicted"/>
<feature type="region of interest" description="Disordered" evidence="1">
    <location>
        <begin position="136"/>
        <end position="167"/>
    </location>
</feature>
<evidence type="ECO:0000313" key="2">
    <source>
        <dbReference type="EMBL" id="VTQ91126.1"/>
    </source>
</evidence>
<organism evidence="2 3">
    <name type="scientific">Pseudomonas synxantha</name>
    <dbReference type="NCBI Taxonomy" id="47883"/>
    <lineage>
        <taxon>Bacteria</taxon>
        <taxon>Pseudomonadati</taxon>
        <taxon>Pseudomonadota</taxon>
        <taxon>Gammaproteobacteria</taxon>
        <taxon>Pseudomonadales</taxon>
        <taxon>Pseudomonadaceae</taxon>
        <taxon>Pseudomonas</taxon>
    </lineage>
</organism>
<dbReference type="EMBL" id="LR590482">
    <property type="protein sequence ID" value="VTQ91126.1"/>
    <property type="molecule type" value="Genomic_DNA"/>
</dbReference>
<evidence type="ECO:0000256" key="1">
    <source>
        <dbReference type="SAM" id="MobiDB-lite"/>
    </source>
</evidence>
<reference evidence="2 3" key="1">
    <citation type="submission" date="2019-05" db="EMBL/GenBank/DDBJ databases">
        <authorList>
            <consortium name="Pathogen Informatics"/>
        </authorList>
    </citation>
    <scope>NUCLEOTIDE SEQUENCE [LARGE SCALE GENOMIC DNA]</scope>
    <source>
        <strain evidence="2 3">NCTC10696</strain>
    </source>
</reference>
<gene>
    <name evidence="2" type="ORF">NCTC10696_00889</name>
</gene>
<sequence>MNLPRPTRTTAILSLCLALLAGILCYEHHQLSQLRTSLAATADKESLDALLTRLGKVDERLGTVAGNHLVTNEDFRAGQQALSNRIDAAQAYAKQATESAQEISQNAASAGELLVLKASVETLDSRLQELSQSRIKQTTAVPLKPKPVARQPKRPKPPATATVTPQTPPFTVVGIEYRGGERFLSVAPPGSTQLNQIYLIRPGDAVAGTAWRLNALDGRSARFDVAGTPQTVTVAQ</sequence>
<dbReference type="Proteomes" id="UP000306562">
    <property type="component" value="Chromosome"/>
</dbReference>
<accession>A0AAX3I2K8</accession>
<dbReference type="RefSeq" id="WP_082636678.1">
    <property type="nucleotide sequence ID" value="NZ_CBCSGQ010000040.1"/>
</dbReference>
<dbReference type="AlphaFoldDB" id="A0AAX3I2K8"/>
<evidence type="ECO:0000313" key="3">
    <source>
        <dbReference type="Proteomes" id="UP000306562"/>
    </source>
</evidence>
<name>A0AAX3I2K8_9PSED</name>
<protein>
    <submittedName>
        <fullName evidence="2">Thioredoxin</fullName>
    </submittedName>
</protein>